<accession>A0AAN5D7K0</accession>
<dbReference type="GO" id="GO:0006508">
    <property type="term" value="P:proteolysis"/>
    <property type="evidence" value="ECO:0007669"/>
    <property type="project" value="UniProtKB-KW"/>
</dbReference>
<organism evidence="4 5">
    <name type="scientific">Pristionchus mayeri</name>
    <dbReference type="NCBI Taxonomy" id="1317129"/>
    <lineage>
        <taxon>Eukaryota</taxon>
        <taxon>Metazoa</taxon>
        <taxon>Ecdysozoa</taxon>
        <taxon>Nematoda</taxon>
        <taxon>Chromadorea</taxon>
        <taxon>Rhabditida</taxon>
        <taxon>Rhabditina</taxon>
        <taxon>Diplogasteromorpha</taxon>
        <taxon>Diplogasteroidea</taxon>
        <taxon>Neodiplogasteridae</taxon>
        <taxon>Pristionchus</taxon>
    </lineage>
</organism>
<dbReference type="EMBL" id="BTRK01000006">
    <property type="protein sequence ID" value="GMR57512.1"/>
    <property type="molecule type" value="Genomic_DNA"/>
</dbReference>
<keyword evidence="5" id="KW-1185">Reference proteome</keyword>
<name>A0AAN5D7K0_9BILA</name>
<dbReference type="AlphaFoldDB" id="A0AAN5D7K0"/>
<dbReference type="PANTHER" id="PTHR10127:SF877">
    <property type="entry name" value="ZINC METALLOPROTEINASE NAS-34"/>
    <property type="match status" value="1"/>
</dbReference>
<comment type="caution">
    <text evidence="4">The sequence shown here is derived from an EMBL/GenBank/DDBJ whole genome shotgun (WGS) entry which is preliminary data.</text>
</comment>
<dbReference type="PANTHER" id="PTHR10127">
    <property type="entry name" value="DISCOIDIN, CUB, EGF, LAMININ , AND ZINC METALLOPROTEASE DOMAIN CONTAINING"/>
    <property type="match status" value="1"/>
</dbReference>
<dbReference type="SUPFAM" id="SSF55486">
    <property type="entry name" value="Metalloproteases ('zincins'), catalytic domain"/>
    <property type="match status" value="1"/>
</dbReference>
<evidence type="ECO:0000256" key="1">
    <source>
        <dbReference type="PROSITE-ProRule" id="PRU01211"/>
    </source>
</evidence>
<evidence type="ECO:0000259" key="3">
    <source>
        <dbReference type="PROSITE" id="PS51864"/>
    </source>
</evidence>
<dbReference type="InterPro" id="IPR024079">
    <property type="entry name" value="MetalloPept_cat_dom_sf"/>
</dbReference>
<dbReference type="EC" id="3.4.24.-" evidence="2"/>
<dbReference type="PRINTS" id="PR00480">
    <property type="entry name" value="ASTACIN"/>
</dbReference>
<feature type="non-terminal residue" evidence="4">
    <location>
        <position position="1"/>
    </location>
</feature>
<dbReference type="GO" id="GO:0046872">
    <property type="term" value="F:metal ion binding"/>
    <property type="evidence" value="ECO:0007669"/>
    <property type="project" value="UniProtKB-KW"/>
</dbReference>
<protein>
    <recommendedName>
        <fullName evidence="2">Metalloendopeptidase</fullName>
        <ecNumber evidence="2">3.4.24.-</ecNumber>
    </recommendedName>
</protein>
<comment type="caution">
    <text evidence="1">Lacks conserved residue(s) required for the propagation of feature annotation.</text>
</comment>
<evidence type="ECO:0000313" key="5">
    <source>
        <dbReference type="Proteomes" id="UP001328107"/>
    </source>
</evidence>
<dbReference type="Pfam" id="PF01400">
    <property type="entry name" value="Astacin"/>
    <property type="match status" value="1"/>
</dbReference>
<dbReference type="PROSITE" id="PS51864">
    <property type="entry name" value="ASTACIN"/>
    <property type="match status" value="1"/>
</dbReference>
<keyword evidence="2" id="KW-0862">Zinc</keyword>
<gene>
    <name evidence="4" type="ORF">PMAYCL1PPCAC_27706</name>
</gene>
<dbReference type="Proteomes" id="UP001328107">
    <property type="component" value="Unassembled WGS sequence"/>
</dbReference>
<comment type="cofactor">
    <cofactor evidence="2">
        <name>Zn(2+)</name>
        <dbReference type="ChEBI" id="CHEBI:29105"/>
    </cofactor>
    <text evidence="2">Binds 1 zinc ion per subunit.</text>
</comment>
<feature type="domain" description="Peptidase M12A" evidence="3">
    <location>
        <begin position="1"/>
        <end position="101"/>
    </location>
</feature>
<dbReference type="InterPro" id="IPR001506">
    <property type="entry name" value="Peptidase_M12A"/>
</dbReference>
<evidence type="ECO:0000313" key="4">
    <source>
        <dbReference type="EMBL" id="GMR57512.1"/>
    </source>
</evidence>
<proteinExistence type="predicted"/>
<sequence length="101" mass="11536">AGHALGMWHEQSRPEAEDYVTVSLQNIQDAYQGQFTQGNPNDAEDFGVPYDYGSVMHYEQNAFSVRRDLLSMRTKDPKYQWTIGQRDEPSFADVKAINAAY</sequence>
<keyword evidence="2" id="KW-0479">Metal-binding</keyword>
<keyword evidence="2" id="KW-0482">Metalloprotease</keyword>
<keyword evidence="2" id="KW-0378">Hydrolase</keyword>
<evidence type="ECO:0000256" key="2">
    <source>
        <dbReference type="RuleBase" id="RU361183"/>
    </source>
</evidence>
<dbReference type="GO" id="GO:0004222">
    <property type="term" value="F:metalloendopeptidase activity"/>
    <property type="evidence" value="ECO:0007669"/>
    <property type="project" value="UniProtKB-UniRule"/>
</dbReference>
<dbReference type="Gene3D" id="3.40.390.10">
    <property type="entry name" value="Collagenase (Catalytic Domain)"/>
    <property type="match status" value="1"/>
</dbReference>
<keyword evidence="2" id="KW-0645">Protease</keyword>
<reference evidence="5" key="1">
    <citation type="submission" date="2022-10" db="EMBL/GenBank/DDBJ databases">
        <title>Genome assembly of Pristionchus species.</title>
        <authorList>
            <person name="Yoshida K."/>
            <person name="Sommer R.J."/>
        </authorList>
    </citation>
    <scope>NUCLEOTIDE SEQUENCE [LARGE SCALE GENOMIC DNA]</scope>
    <source>
        <strain evidence="5">RS5460</strain>
    </source>
</reference>